<evidence type="ECO:0000313" key="4">
    <source>
        <dbReference type="Proteomes" id="UP000289269"/>
    </source>
</evidence>
<gene>
    <name evidence="3" type="ORF">EOT04_00060</name>
</gene>
<feature type="transmembrane region" description="Helical" evidence="1">
    <location>
        <begin position="134"/>
        <end position="150"/>
    </location>
</feature>
<dbReference type="InterPro" id="IPR000326">
    <property type="entry name" value="PAP2/HPO"/>
</dbReference>
<dbReference type="AlphaFoldDB" id="A0A4Q0AKC0"/>
<feature type="transmembrane region" description="Helical" evidence="1">
    <location>
        <begin position="109"/>
        <end position="128"/>
    </location>
</feature>
<comment type="caution">
    <text evidence="3">The sequence shown here is derived from an EMBL/GenBank/DDBJ whole genome shotgun (WGS) entry which is preliminary data.</text>
</comment>
<name>A0A4Q0AKC0_9BACT</name>
<reference evidence="3" key="1">
    <citation type="submission" date="2019-01" db="EMBL/GenBank/DDBJ databases">
        <title>Genomic signatures and co-occurrence patterns of the ultra-small Saccharimodia (Patescibacteria phylum) suggest a symbiotic lifestyle.</title>
        <authorList>
            <person name="Lemos L."/>
            <person name="Medeiros J."/>
            <person name="Andreote F."/>
            <person name="Fernandes G."/>
            <person name="Varani A."/>
            <person name="Oliveira G."/>
            <person name="Pylro V."/>
        </authorList>
    </citation>
    <scope>NUCLEOTIDE SEQUENCE [LARGE SCALE GENOMIC DNA]</scope>
    <source>
        <strain evidence="3">AMD01</strain>
    </source>
</reference>
<dbReference type="EMBL" id="SCKW01000001">
    <property type="protein sequence ID" value="RWZ82018.1"/>
    <property type="molecule type" value="Genomic_DNA"/>
</dbReference>
<feature type="domain" description="Phosphatidic acid phosphatase type 2/haloperoxidase" evidence="2">
    <location>
        <begin position="37"/>
        <end position="149"/>
    </location>
</feature>
<dbReference type="Proteomes" id="UP000289269">
    <property type="component" value="Unassembled WGS sequence"/>
</dbReference>
<keyword evidence="1" id="KW-0472">Membrane</keyword>
<dbReference type="SUPFAM" id="SSF48317">
    <property type="entry name" value="Acid phosphatase/Vanadium-dependent haloperoxidase"/>
    <property type="match status" value="1"/>
</dbReference>
<dbReference type="SMART" id="SM00014">
    <property type="entry name" value="acidPPc"/>
    <property type="match status" value="1"/>
</dbReference>
<organism evidence="3 4">
    <name type="scientific">Candidatus Chaera renei</name>
    <dbReference type="NCBI Taxonomy" id="2506947"/>
    <lineage>
        <taxon>Bacteria</taxon>
        <taxon>Candidatus Saccharimonadota</taxon>
        <taxon>Candidatus Saccharimonadia</taxon>
        <taxon>Candidatus Saccharimonadales</taxon>
        <taxon>Candidatus Saccharimonadaceae</taxon>
        <taxon>Candidatus Chaera</taxon>
    </lineage>
</organism>
<keyword evidence="1" id="KW-1133">Transmembrane helix</keyword>
<evidence type="ECO:0000259" key="2">
    <source>
        <dbReference type="SMART" id="SM00014"/>
    </source>
</evidence>
<sequence>MNAVDWLIRFLADGLVIVVAAVGAVAFIASVRRDRYQVYARALMAGLSALTVAKIMSLFYQESARPFVLSGTLPKAAYLNNPGFPSDHALLAATVTLVVWLATGNKKIALALALLSLAVGIGRVLALVHTPLDIAGGFAAAAIGVSLWYGKPAKKRPSGKPSRLH</sequence>
<feature type="transmembrane region" description="Helical" evidence="1">
    <location>
        <begin position="38"/>
        <end position="60"/>
    </location>
</feature>
<proteinExistence type="predicted"/>
<feature type="transmembrane region" description="Helical" evidence="1">
    <location>
        <begin position="6"/>
        <end position="31"/>
    </location>
</feature>
<dbReference type="Pfam" id="PF01569">
    <property type="entry name" value="PAP2"/>
    <property type="match status" value="1"/>
</dbReference>
<dbReference type="InterPro" id="IPR036938">
    <property type="entry name" value="PAP2/HPO_sf"/>
</dbReference>
<protein>
    <submittedName>
        <fullName evidence="3">Phosphatase PAP2 family protein</fullName>
    </submittedName>
</protein>
<evidence type="ECO:0000256" key="1">
    <source>
        <dbReference type="SAM" id="Phobius"/>
    </source>
</evidence>
<keyword evidence="4" id="KW-1185">Reference proteome</keyword>
<feature type="transmembrane region" description="Helical" evidence="1">
    <location>
        <begin position="83"/>
        <end position="102"/>
    </location>
</feature>
<keyword evidence="1" id="KW-0812">Transmembrane</keyword>
<accession>A0A4Q0AKC0</accession>
<dbReference type="Gene3D" id="1.20.144.10">
    <property type="entry name" value="Phosphatidic acid phosphatase type 2/haloperoxidase"/>
    <property type="match status" value="1"/>
</dbReference>
<evidence type="ECO:0000313" key="3">
    <source>
        <dbReference type="EMBL" id="RWZ82018.1"/>
    </source>
</evidence>